<name>A0A699ULK1_TANCI</name>
<protein>
    <submittedName>
        <fullName evidence="2">Uncharacterized protein</fullName>
    </submittedName>
</protein>
<evidence type="ECO:0000313" key="2">
    <source>
        <dbReference type="EMBL" id="GFD22561.1"/>
    </source>
</evidence>
<feature type="region of interest" description="Disordered" evidence="1">
    <location>
        <begin position="54"/>
        <end position="97"/>
    </location>
</feature>
<feature type="compositionally biased region" description="Basic and acidic residues" evidence="1">
    <location>
        <begin position="59"/>
        <end position="70"/>
    </location>
</feature>
<comment type="caution">
    <text evidence="2">The sequence shown here is derived from an EMBL/GenBank/DDBJ whole genome shotgun (WGS) entry which is preliminary data.</text>
</comment>
<proteinExistence type="predicted"/>
<dbReference type="AlphaFoldDB" id="A0A699ULK1"/>
<gene>
    <name evidence="2" type="ORF">Tci_894530</name>
</gene>
<evidence type="ECO:0000256" key="1">
    <source>
        <dbReference type="SAM" id="MobiDB-lite"/>
    </source>
</evidence>
<feature type="compositionally biased region" description="Polar residues" evidence="1">
    <location>
        <begin position="75"/>
        <end position="85"/>
    </location>
</feature>
<feature type="non-terminal residue" evidence="2">
    <location>
        <position position="1"/>
    </location>
</feature>
<organism evidence="2">
    <name type="scientific">Tanacetum cinerariifolium</name>
    <name type="common">Dalmatian daisy</name>
    <name type="synonym">Chrysanthemum cinerariifolium</name>
    <dbReference type="NCBI Taxonomy" id="118510"/>
    <lineage>
        <taxon>Eukaryota</taxon>
        <taxon>Viridiplantae</taxon>
        <taxon>Streptophyta</taxon>
        <taxon>Embryophyta</taxon>
        <taxon>Tracheophyta</taxon>
        <taxon>Spermatophyta</taxon>
        <taxon>Magnoliopsida</taxon>
        <taxon>eudicotyledons</taxon>
        <taxon>Gunneridae</taxon>
        <taxon>Pentapetalae</taxon>
        <taxon>asterids</taxon>
        <taxon>campanulids</taxon>
        <taxon>Asterales</taxon>
        <taxon>Asteraceae</taxon>
        <taxon>Asteroideae</taxon>
        <taxon>Anthemideae</taxon>
        <taxon>Anthemidinae</taxon>
        <taxon>Tanacetum</taxon>
    </lineage>
</organism>
<accession>A0A699ULK1</accession>
<sequence length="97" mass="10681">RIVQETLHVNFIKNKPSVAGSGPIWLFDIDSLTRTINSQPVTARKKLTLVQNNNGNDAFDGKEPDFEAKKPGSKVSVSPTSSAQSRKQDDKTKKEAK</sequence>
<reference evidence="2" key="1">
    <citation type="journal article" date="2019" name="Sci. Rep.">
        <title>Draft genome of Tanacetum cinerariifolium, the natural source of mosquito coil.</title>
        <authorList>
            <person name="Yamashiro T."/>
            <person name="Shiraishi A."/>
            <person name="Satake H."/>
            <person name="Nakayama K."/>
        </authorList>
    </citation>
    <scope>NUCLEOTIDE SEQUENCE</scope>
</reference>
<dbReference type="EMBL" id="BKCJ011338211">
    <property type="protein sequence ID" value="GFD22561.1"/>
    <property type="molecule type" value="Genomic_DNA"/>
</dbReference>
<feature type="compositionally biased region" description="Basic and acidic residues" evidence="1">
    <location>
        <begin position="86"/>
        <end position="97"/>
    </location>
</feature>